<dbReference type="Gene3D" id="3.30.465.10">
    <property type="match status" value="1"/>
</dbReference>
<dbReference type="InterPro" id="IPR006094">
    <property type="entry name" value="Oxid_FAD_bind_N"/>
</dbReference>
<dbReference type="SUPFAM" id="SSF46548">
    <property type="entry name" value="alpha-helical ferredoxin"/>
    <property type="match status" value="1"/>
</dbReference>
<dbReference type="KEGG" id="nwr:E3U44_15310"/>
<dbReference type="Pfam" id="PF01565">
    <property type="entry name" value="FAD_binding_4"/>
    <property type="match status" value="1"/>
</dbReference>
<dbReference type="Gene3D" id="3.30.70.2740">
    <property type="match status" value="1"/>
</dbReference>
<accession>A0A4V1AW82</accession>
<dbReference type="InterPro" id="IPR016167">
    <property type="entry name" value="FAD-bd_PCMH_sub1"/>
</dbReference>
<gene>
    <name evidence="6" type="ORF">E3U44_15310</name>
</gene>
<dbReference type="RefSeq" id="WP_134358982.1">
    <property type="nucleotide sequence ID" value="NZ_CP038033.1"/>
</dbReference>
<dbReference type="OrthoDB" id="9811557at2"/>
<dbReference type="GO" id="GO:0071949">
    <property type="term" value="F:FAD binding"/>
    <property type="evidence" value="ECO:0007669"/>
    <property type="project" value="InterPro"/>
</dbReference>
<keyword evidence="2" id="KW-0285">Flavoprotein</keyword>
<dbReference type="Pfam" id="PF02754">
    <property type="entry name" value="CCG"/>
    <property type="match status" value="1"/>
</dbReference>
<dbReference type="Pfam" id="PF02913">
    <property type="entry name" value="FAD-oxidase_C"/>
    <property type="match status" value="1"/>
</dbReference>
<dbReference type="GO" id="GO:1903457">
    <property type="term" value="P:lactate catabolic process"/>
    <property type="evidence" value="ECO:0007669"/>
    <property type="project" value="TreeGrafter"/>
</dbReference>
<dbReference type="SUPFAM" id="SSF55103">
    <property type="entry name" value="FAD-linked oxidases, C-terminal domain"/>
    <property type="match status" value="1"/>
</dbReference>
<dbReference type="PANTHER" id="PTHR11748:SF119">
    <property type="entry name" value="D-2-HYDROXYGLUTARATE DEHYDROGENASE"/>
    <property type="match status" value="1"/>
</dbReference>
<evidence type="ECO:0000313" key="6">
    <source>
        <dbReference type="EMBL" id="QBQ55725.1"/>
    </source>
</evidence>
<dbReference type="GO" id="GO:0008720">
    <property type="term" value="F:D-lactate dehydrogenase (NAD+) activity"/>
    <property type="evidence" value="ECO:0007669"/>
    <property type="project" value="TreeGrafter"/>
</dbReference>
<dbReference type="InterPro" id="IPR004113">
    <property type="entry name" value="FAD-bd_oxidored_4_C"/>
</dbReference>
<dbReference type="AlphaFoldDB" id="A0A4V1AW82"/>
<dbReference type="InterPro" id="IPR004017">
    <property type="entry name" value="Cys_rich_dom"/>
</dbReference>
<dbReference type="EMBL" id="CP038033">
    <property type="protein sequence ID" value="QBQ55725.1"/>
    <property type="molecule type" value="Genomic_DNA"/>
</dbReference>
<dbReference type="SUPFAM" id="SSF56176">
    <property type="entry name" value="FAD-binding/transporter-associated domain-like"/>
    <property type="match status" value="1"/>
</dbReference>
<dbReference type="InterPro" id="IPR036318">
    <property type="entry name" value="FAD-bd_PCMH-like_sf"/>
</dbReference>
<keyword evidence="4" id="KW-0560">Oxidoreductase</keyword>
<reference evidence="6 7" key="1">
    <citation type="submission" date="2019-03" db="EMBL/GenBank/DDBJ databases">
        <title>The genome sequence of Nitrosococcus wardiae strain D1FHST reveals the archetypal metabolic capacity of ammonia-oxidizing Gammaproteobacteria.</title>
        <authorList>
            <person name="Wang L."/>
            <person name="Lim C.K."/>
            <person name="Hanson T.E."/>
            <person name="Dang H."/>
            <person name="Klotz M.G."/>
        </authorList>
    </citation>
    <scope>NUCLEOTIDE SEQUENCE [LARGE SCALE GENOMIC DNA]</scope>
    <source>
        <strain evidence="6 7">D1FHS</strain>
    </source>
</reference>
<sequence length="981" mass="109736">MAPRTHPFPQAAAEALANDLRQRIQGEVRFDNGSRALYATDGSNYRQVPIGVVLPQHKQDILETVAVCRQHQAPVLARGGGTSLAGQCCNTAVIMDMSKYLRRILEIDPEHRRAVVEPGCVLDDLRDHAEKHHLTFGPDPATHDHNTLGGMIGNNSCGIHSVMAGRTADNINALEILTYDGLRLWVGPTSEEELEQIIRQGGRRGEIYAGLKAIRDKYADLIRERYPQIPRRVSGYNLDELLPEKGFNVARAVVGTEGTCVTVLQADLRLVPSPPHRTLVVLGYPDVYTAGEHVPQILEYAPVGLEGIDDVLLKYMKEKHMRPKGRSLLPEGRGWLLVEFGGETRAESEQNAQSLLQALKQSANPPHIKLFDDPEEAERIWEIRESGLGATAHLPGQSDAWPGWEDAAVPPKKVGTYLRDFRQLLERYDYGCSLYGHFGDGCIHVRIDFDLTSEGGIEKYQAFTNDAADLVIGYGGSLSGEHGDGQSRADLLGKMYGEELLQAFREFKTLWDPLNRMNPGKVVDPYPRDSNLRLGTDFRAPQLETVFAYPKDNGSFTGASLRCVGVGKCRHINKGVMCPSYMATKEEMHSTRGRARLLYEMIYGMTHENAPLKEGWKSEAVYEALDLCLACKGCLSDCPVDVDMATYKAEFNYHYFKGRLRPRVAYSMGGIYWWSRLASRAPRAVNFFTQTPVFSNLAKFTAGIAQERRLPRFAPQTFKQWYQQRNPRPPKGHKVLLWPDTFNNHLHPEILVAAVEVLEAAGFQVIVPTSSLCCARPLYAWGMLNRAKKLLTQIMETLTPEVLQGTPVVGLEPSCVAAFRDELIKLFPKDDRAQRLSQQTFMLGEFLAQQENYEPPLLHRKAVVHAHCNHHAVIGLEGEKQIFEQMGLNYNLLDSGCCGMAGPFGFEADHYPVSLKIGERILLPTVRAAEKDTLILTDGYACREQIAQTTDRYALHLSQILLMALREGYNGTGGDYPERQW</sequence>
<proteinExistence type="predicted"/>
<dbReference type="GO" id="GO:0004458">
    <property type="term" value="F:D-lactate dehydrogenase (cytochrome) activity"/>
    <property type="evidence" value="ECO:0007669"/>
    <property type="project" value="TreeGrafter"/>
</dbReference>
<dbReference type="InterPro" id="IPR016171">
    <property type="entry name" value="Vanillyl_alc_oxidase_C-sub2"/>
</dbReference>
<dbReference type="PANTHER" id="PTHR11748">
    <property type="entry name" value="D-LACTATE DEHYDROGENASE"/>
    <property type="match status" value="1"/>
</dbReference>
<dbReference type="InterPro" id="IPR017896">
    <property type="entry name" value="4Fe4S_Fe-S-bd"/>
</dbReference>
<dbReference type="Pfam" id="PF13183">
    <property type="entry name" value="Fer4_8"/>
    <property type="match status" value="1"/>
</dbReference>
<keyword evidence="3" id="KW-0274">FAD</keyword>
<comment type="cofactor">
    <cofactor evidence="1">
        <name>FAD</name>
        <dbReference type="ChEBI" id="CHEBI:57692"/>
    </cofactor>
</comment>
<evidence type="ECO:0000256" key="3">
    <source>
        <dbReference type="ARBA" id="ARBA00022827"/>
    </source>
</evidence>
<dbReference type="InterPro" id="IPR016169">
    <property type="entry name" value="FAD-bd_PCMH_sub2"/>
</dbReference>
<evidence type="ECO:0000256" key="4">
    <source>
        <dbReference type="ARBA" id="ARBA00023002"/>
    </source>
</evidence>
<name>A0A4V1AW82_9GAMM</name>
<dbReference type="InterPro" id="IPR016166">
    <property type="entry name" value="FAD-bd_PCMH"/>
</dbReference>
<evidence type="ECO:0000256" key="2">
    <source>
        <dbReference type="ARBA" id="ARBA00022630"/>
    </source>
</evidence>
<evidence type="ECO:0000256" key="1">
    <source>
        <dbReference type="ARBA" id="ARBA00001974"/>
    </source>
</evidence>
<protein>
    <submittedName>
        <fullName evidence="6">FAD-binding oxidoreductase</fullName>
    </submittedName>
</protein>
<dbReference type="Gene3D" id="1.10.45.10">
    <property type="entry name" value="Vanillyl-alcohol Oxidase, Chain A, domain 4"/>
    <property type="match status" value="1"/>
</dbReference>
<dbReference type="InterPro" id="IPR016164">
    <property type="entry name" value="FAD-linked_Oxase-like_C"/>
</dbReference>
<dbReference type="Gene3D" id="3.30.43.10">
    <property type="entry name" value="Uridine Diphospho-n-acetylenolpyruvylglucosamine Reductase, domain 2"/>
    <property type="match status" value="1"/>
</dbReference>
<evidence type="ECO:0000259" key="5">
    <source>
        <dbReference type="PROSITE" id="PS51387"/>
    </source>
</evidence>
<dbReference type="Proteomes" id="UP000294325">
    <property type="component" value="Chromosome"/>
</dbReference>
<keyword evidence="7" id="KW-1185">Reference proteome</keyword>
<dbReference type="PROSITE" id="PS51387">
    <property type="entry name" value="FAD_PCMH"/>
    <property type="match status" value="1"/>
</dbReference>
<feature type="domain" description="FAD-binding PCMH-type" evidence="5">
    <location>
        <begin position="45"/>
        <end position="273"/>
    </location>
</feature>
<organism evidence="6 7">
    <name type="scientific">Nitrosococcus wardiae</name>
    <dbReference type="NCBI Taxonomy" id="1814290"/>
    <lineage>
        <taxon>Bacteria</taxon>
        <taxon>Pseudomonadati</taxon>
        <taxon>Pseudomonadota</taxon>
        <taxon>Gammaproteobacteria</taxon>
        <taxon>Chromatiales</taxon>
        <taxon>Chromatiaceae</taxon>
        <taxon>Nitrosococcus</taxon>
    </lineage>
</organism>
<evidence type="ECO:0000313" key="7">
    <source>
        <dbReference type="Proteomes" id="UP000294325"/>
    </source>
</evidence>